<sequence length="383" mass="43580">FDWHYNASLTKSKDDFDDLLDVLRSDDFSVDDLHGFSAQVGQDTLDAYTQPTGIFSAEDGWSEASVAIPLPKPRCRYNSEELAPHFEVDGVHHRRLTDLIRAAAEDTRFADRYHWIPHMYFWQPTPDAPRSASPSGETIRIFTDVYNSDAAIREFEAIRTRARAPDDAPEVEYVMAPLLFWSDATHLTSFGSASLWPIYMYLGALSKYTRGMPTEFAAHHVAYIPSLPDELQDYYLHVYGTAISSDILTFCKRELMQRIWMLLLDDEFLDAYENGILVTCGDGVTRRIFPRILTYSADYPEKILLTALKPLSKHPCPRCLVSKDDMCLSGTPDDMRNRQVNMRTDTPALARDIKRARKLLFQGASLSSKRVQASLESRSLNPC</sequence>
<protein>
    <submittedName>
        <fullName evidence="1">Uncharacterized protein</fullName>
    </submittedName>
</protein>
<keyword evidence="2" id="KW-1185">Reference proteome</keyword>
<gene>
    <name evidence="1" type="ORF">PYCCODRAFT_1375807</name>
</gene>
<proteinExistence type="predicted"/>
<feature type="non-terminal residue" evidence="1">
    <location>
        <position position="1"/>
    </location>
</feature>
<dbReference type="Proteomes" id="UP000193067">
    <property type="component" value="Unassembled WGS sequence"/>
</dbReference>
<evidence type="ECO:0000313" key="1">
    <source>
        <dbReference type="EMBL" id="OSC98098.1"/>
    </source>
</evidence>
<evidence type="ECO:0000313" key="2">
    <source>
        <dbReference type="Proteomes" id="UP000193067"/>
    </source>
</evidence>
<accession>A0A1Y2IAE0</accession>
<dbReference type="InterPro" id="IPR041078">
    <property type="entry name" value="Plavaka"/>
</dbReference>
<name>A0A1Y2IAE0_TRAC3</name>
<dbReference type="Pfam" id="PF18759">
    <property type="entry name" value="Plavaka"/>
    <property type="match status" value="1"/>
</dbReference>
<dbReference type="STRING" id="1353009.A0A1Y2IAE0"/>
<dbReference type="AlphaFoldDB" id="A0A1Y2IAE0"/>
<dbReference type="OrthoDB" id="2752927at2759"/>
<dbReference type="EMBL" id="KZ084142">
    <property type="protein sequence ID" value="OSC98098.1"/>
    <property type="molecule type" value="Genomic_DNA"/>
</dbReference>
<reference evidence="1 2" key="1">
    <citation type="journal article" date="2015" name="Biotechnol. Biofuels">
        <title>Enhanced degradation of softwood versus hardwood by the white-rot fungus Pycnoporus coccineus.</title>
        <authorList>
            <person name="Couturier M."/>
            <person name="Navarro D."/>
            <person name="Chevret D."/>
            <person name="Henrissat B."/>
            <person name="Piumi F."/>
            <person name="Ruiz-Duenas F.J."/>
            <person name="Martinez A.T."/>
            <person name="Grigoriev I.V."/>
            <person name="Riley R."/>
            <person name="Lipzen A."/>
            <person name="Berrin J.G."/>
            <person name="Master E.R."/>
            <person name="Rosso M.N."/>
        </authorList>
    </citation>
    <scope>NUCLEOTIDE SEQUENCE [LARGE SCALE GENOMIC DNA]</scope>
    <source>
        <strain evidence="1 2">BRFM310</strain>
    </source>
</reference>
<organism evidence="1 2">
    <name type="scientific">Trametes coccinea (strain BRFM310)</name>
    <name type="common">Pycnoporus coccineus</name>
    <dbReference type="NCBI Taxonomy" id="1353009"/>
    <lineage>
        <taxon>Eukaryota</taxon>
        <taxon>Fungi</taxon>
        <taxon>Dikarya</taxon>
        <taxon>Basidiomycota</taxon>
        <taxon>Agaricomycotina</taxon>
        <taxon>Agaricomycetes</taxon>
        <taxon>Polyporales</taxon>
        <taxon>Polyporaceae</taxon>
        <taxon>Trametes</taxon>
    </lineage>
</organism>